<dbReference type="Proteomes" id="UP000234329">
    <property type="component" value="Unassembled WGS sequence"/>
</dbReference>
<proteinExistence type="predicted"/>
<evidence type="ECO:0000313" key="1">
    <source>
        <dbReference type="EMBL" id="PKY09636.1"/>
    </source>
</evidence>
<dbReference type="InterPro" id="IPR036249">
    <property type="entry name" value="Thioredoxin-like_sf"/>
</dbReference>
<comment type="caution">
    <text evidence="1">The sequence shown here is derived from an EMBL/GenBank/DDBJ whole genome shotgun (WGS) entry which is preliminary data.</text>
</comment>
<name>A0A2I1DID3_9PROT</name>
<evidence type="ECO:0008006" key="3">
    <source>
        <dbReference type="Google" id="ProtNLM"/>
    </source>
</evidence>
<dbReference type="AlphaFoldDB" id="A0A2I1DID3"/>
<accession>A0A2I1DID3</accession>
<dbReference type="Gene3D" id="3.40.30.10">
    <property type="entry name" value="Glutaredoxin"/>
    <property type="match status" value="1"/>
</dbReference>
<evidence type="ECO:0000313" key="2">
    <source>
        <dbReference type="Proteomes" id="UP000234329"/>
    </source>
</evidence>
<reference evidence="1 2" key="1">
    <citation type="submission" date="2017-03" db="EMBL/GenBank/DDBJ databases">
        <title>Draft genime sequence of the acidophilic sulfur-oxidizing bacterium Acidithiobacillus sp. SH, isolated from seawater.</title>
        <authorList>
            <person name="Sharmin S."/>
            <person name="Tokuhisa M."/>
            <person name="Kanao T."/>
            <person name="Kamimura K."/>
        </authorList>
    </citation>
    <scope>NUCLEOTIDE SEQUENCE [LARGE SCALE GENOMIC DNA]</scope>
    <source>
        <strain evidence="1 2">SH</strain>
    </source>
</reference>
<dbReference type="EMBL" id="MXAV01000053">
    <property type="protein sequence ID" value="PKY09636.1"/>
    <property type="molecule type" value="Genomic_DNA"/>
</dbReference>
<organism evidence="1 2">
    <name type="scientific">Acidithiobacillus marinus</name>
    <dbReference type="NCBI Taxonomy" id="187490"/>
    <lineage>
        <taxon>Bacteria</taxon>
        <taxon>Pseudomonadati</taxon>
        <taxon>Pseudomonadota</taxon>
        <taxon>Acidithiobacillia</taxon>
        <taxon>Acidithiobacillales</taxon>
        <taxon>Acidithiobacillaceae</taxon>
        <taxon>Acidithiobacillus</taxon>
    </lineage>
</organism>
<keyword evidence="2" id="KW-1185">Reference proteome</keyword>
<protein>
    <recommendedName>
        <fullName evidence="3">Thioredoxin-like fold domain-containing protein</fullName>
    </recommendedName>
</protein>
<dbReference type="InParanoid" id="A0A2I1DID3"/>
<dbReference type="SUPFAM" id="SSF52833">
    <property type="entry name" value="Thioredoxin-like"/>
    <property type="match status" value="1"/>
</dbReference>
<sequence length="207" mass="23377">MRRSKSRENYRKKIARTKAKKIADDTLCRRHDFHHYSHCIGCPNKHYTISTLVQPQPFAPYHDRATELQTGHLCFFRPELHLLSAFWQVADPVQKALHLDIRWVPVAFLKANSMAKDAAILMAPNSAQAFEYNETHFHQSAEEGGIQGEATAPTGLIHAVLANNEMMETVLKNRGTPTIVYKIDGKIKVQRGLPSSQSAIYTILTGK</sequence>
<gene>
    <name evidence="1" type="ORF">B1757_13610</name>
</gene>